<sequence length="877" mass="99597">MGMRTAAKLARQYSRYYLRQTLSIFFSILLSMSLLGGISSLIYSGRSSSREKARETEGDWHYYVDADQELRDEIDRHPKEKGYELKRIGHMETKAVIGEPYVISLIYGDRNYMDIMGRTLEEGEYPGRQDEIALDTYTIRNLQVEKKLGTQVTLGEKTYTLCGIVKSRPANSGEEMMAFVSEDTPSEAEGTRLYLRFDEEKKVYKQLEALMDHFKIPSEKLKRNNGLTAYVEGTIPMAFAYIIKTGLSLPEGKFTYILSSILRDNPGKNGNVISVVLILFSLFIIYSIYRISLQKRISQYGVLNVLGIGGIRLFQMMFLELWGIFLIGYPAGSLLGNLAAKALYSRFSRVFTGEGTVPGSFMTDMDSLVKNFVALSVLLVLVSITLCRKLVKMNLMEILRKNPARKRSRKIYSLKTENMPEVLTEKFMLERKGVFVGILFSLSLGGIIFLGTSYMTANTKANNTLTMKADDGLGSDMLLYEESNDLSMVIPEDTADRLKKIRGITKVLPTSYLLGEIPVKRQDFKWLTYYPEIGVKYEPECAERINQRNMELYGGRAVEDANGDFRLKTNVYGYEPEMIRKLSDYLLEGTIDPEALEKENAVILQTIMDGQGNYDGLKIRPGDTITLKVPKDQEVPEEVYKFQSGEEWYREKEFKVAALVNRTMAKTDFYIGEGPDSPSLIFTNKQMKDNFGVRGYQIIGMDKASASRSYGVEKQVREAVSSVPRCVLKDYTADIARENTFLKQKMLFFYGVGVILLIISVLHIMNSISSMVLSRRHEFGILRAMGISDRGYMWMMLKEALRYGIYASLVMGAGYVLVRRFLLYLMQKVYLFVLPKEEVSVWLILGLTAVNVLLSMAAVAMPVRAVLKDSVVEEIRR</sequence>
<evidence type="ECO:0000313" key="9">
    <source>
        <dbReference type="EMBL" id="ANU77995.2"/>
    </source>
</evidence>
<dbReference type="STRING" id="1796616.A4V09_20995"/>
<dbReference type="Proteomes" id="UP000092574">
    <property type="component" value="Chromosome"/>
</dbReference>
<dbReference type="Pfam" id="PF02687">
    <property type="entry name" value="FtsX"/>
    <property type="match status" value="2"/>
</dbReference>
<keyword evidence="4 7" id="KW-1133">Transmembrane helix</keyword>
<protein>
    <recommendedName>
        <fullName evidence="8">ABC3 transporter permease C-terminal domain-containing protein</fullName>
    </recommendedName>
</protein>
<dbReference type="GO" id="GO:0005886">
    <property type="term" value="C:plasma membrane"/>
    <property type="evidence" value="ECO:0007669"/>
    <property type="project" value="UniProtKB-SubCell"/>
</dbReference>
<feature type="domain" description="ABC3 transporter permease C-terminal" evidence="8">
    <location>
        <begin position="752"/>
        <end position="868"/>
    </location>
</feature>
<evidence type="ECO:0000256" key="1">
    <source>
        <dbReference type="ARBA" id="ARBA00004651"/>
    </source>
</evidence>
<keyword evidence="10" id="KW-1185">Reference proteome</keyword>
<feature type="domain" description="ABC3 transporter permease C-terminal" evidence="8">
    <location>
        <begin position="271"/>
        <end position="394"/>
    </location>
</feature>
<evidence type="ECO:0000256" key="5">
    <source>
        <dbReference type="ARBA" id="ARBA00023136"/>
    </source>
</evidence>
<dbReference type="PANTHER" id="PTHR30572:SF4">
    <property type="entry name" value="ABC TRANSPORTER PERMEASE YTRF"/>
    <property type="match status" value="1"/>
</dbReference>
<dbReference type="OrthoDB" id="9793166at2"/>
<dbReference type="GO" id="GO:0022857">
    <property type="term" value="F:transmembrane transporter activity"/>
    <property type="evidence" value="ECO:0007669"/>
    <property type="project" value="TreeGrafter"/>
</dbReference>
<name>A0A1C7IEI9_9FIRM</name>
<proteinExistence type="inferred from homology"/>
<keyword evidence="2" id="KW-1003">Cell membrane</keyword>
<feature type="transmembrane region" description="Helical" evidence="7">
    <location>
        <begin position="747"/>
        <end position="766"/>
    </location>
</feature>
<evidence type="ECO:0000259" key="8">
    <source>
        <dbReference type="Pfam" id="PF02687"/>
    </source>
</evidence>
<feature type="transmembrane region" description="Helical" evidence="7">
    <location>
        <begin position="372"/>
        <end position="391"/>
    </location>
</feature>
<organism evidence="9 10">
    <name type="scientific">Blautia pseudococcoides</name>
    <dbReference type="NCBI Taxonomy" id="1796616"/>
    <lineage>
        <taxon>Bacteria</taxon>
        <taxon>Bacillati</taxon>
        <taxon>Bacillota</taxon>
        <taxon>Clostridia</taxon>
        <taxon>Lachnospirales</taxon>
        <taxon>Lachnospiraceae</taxon>
        <taxon>Blautia</taxon>
    </lineage>
</organism>
<evidence type="ECO:0000313" key="10">
    <source>
        <dbReference type="Proteomes" id="UP000092574"/>
    </source>
</evidence>
<evidence type="ECO:0000256" key="3">
    <source>
        <dbReference type="ARBA" id="ARBA00022692"/>
    </source>
</evidence>
<feature type="transmembrane region" description="Helical" evidence="7">
    <location>
        <begin position="21"/>
        <end position="43"/>
    </location>
</feature>
<keyword evidence="3 7" id="KW-0812">Transmembrane</keyword>
<dbReference type="InterPro" id="IPR050250">
    <property type="entry name" value="Macrolide_Exporter_MacB"/>
</dbReference>
<dbReference type="PANTHER" id="PTHR30572">
    <property type="entry name" value="MEMBRANE COMPONENT OF TRANSPORTER-RELATED"/>
    <property type="match status" value="1"/>
</dbReference>
<keyword evidence="5 7" id="KW-0472">Membrane</keyword>
<feature type="transmembrane region" description="Helical" evidence="7">
    <location>
        <begin position="803"/>
        <end position="822"/>
    </location>
</feature>
<evidence type="ECO:0000256" key="7">
    <source>
        <dbReference type="SAM" id="Phobius"/>
    </source>
</evidence>
<reference evidence="9" key="1">
    <citation type="submission" date="2017-04" db="EMBL/GenBank/DDBJ databases">
        <title>Complete Genome Sequences of Twelve Strains of a Stable Defined Moderately Diverse Mouse Microbiota 2 (sDMDMm2).</title>
        <authorList>
            <person name="Uchimura Y."/>
            <person name="Wyss M."/>
            <person name="Brugiroux S."/>
            <person name="Limenitakis J.P."/>
            <person name="Stecher B."/>
            <person name="McCoy K.D."/>
            <person name="Macpherson A.J."/>
        </authorList>
    </citation>
    <scope>NUCLEOTIDE SEQUENCE</scope>
    <source>
        <strain evidence="9">YL58</strain>
    </source>
</reference>
<feature type="transmembrane region" description="Helical" evidence="7">
    <location>
        <begin position="301"/>
        <end position="329"/>
    </location>
</feature>
<dbReference type="InterPro" id="IPR003838">
    <property type="entry name" value="ABC3_permease_C"/>
</dbReference>
<evidence type="ECO:0000256" key="4">
    <source>
        <dbReference type="ARBA" id="ARBA00022989"/>
    </source>
</evidence>
<dbReference type="RefSeq" id="WP_084043713.1">
    <property type="nucleotide sequence ID" value="NZ_CP015405.2"/>
</dbReference>
<comment type="similarity">
    <text evidence="6">Belongs to the ABC-4 integral membrane protein family.</text>
</comment>
<evidence type="ECO:0000256" key="6">
    <source>
        <dbReference type="ARBA" id="ARBA00038076"/>
    </source>
</evidence>
<evidence type="ECO:0000256" key="2">
    <source>
        <dbReference type="ARBA" id="ARBA00022475"/>
    </source>
</evidence>
<feature type="transmembrane region" description="Helical" evidence="7">
    <location>
        <begin position="842"/>
        <end position="867"/>
    </location>
</feature>
<dbReference type="AlphaFoldDB" id="A0A1C7IEI9"/>
<gene>
    <name evidence="9" type="ORF">A4V09_20995</name>
</gene>
<feature type="transmembrane region" description="Helical" evidence="7">
    <location>
        <begin position="272"/>
        <end position="289"/>
    </location>
</feature>
<comment type="subcellular location">
    <subcellularLocation>
        <location evidence="1">Cell membrane</location>
        <topology evidence="1">Multi-pass membrane protein</topology>
    </subcellularLocation>
</comment>
<accession>A0A1C7IEI9</accession>
<dbReference type="KEGG" id="byl:A4V09_20995"/>
<dbReference type="EMBL" id="CP015405">
    <property type="protein sequence ID" value="ANU77995.2"/>
    <property type="molecule type" value="Genomic_DNA"/>
</dbReference>
<feature type="transmembrane region" description="Helical" evidence="7">
    <location>
        <begin position="434"/>
        <end position="455"/>
    </location>
</feature>